<reference evidence="3 4" key="1">
    <citation type="submission" date="2020-08" db="EMBL/GenBank/DDBJ databases">
        <title>Genomic Encyclopedia of Type Strains, Phase III (KMG-III): the genomes of soil and plant-associated and newly described type strains.</title>
        <authorList>
            <person name="Whitman W."/>
        </authorList>
    </citation>
    <scope>NUCLEOTIDE SEQUENCE [LARGE SCALE GENOMIC DNA]</scope>
    <source>
        <strain evidence="3 4">CECT 8897</strain>
    </source>
</reference>
<evidence type="ECO:0000313" key="4">
    <source>
        <dbReference type="Proteomes" id="UP000541535"/>
    </source>
</evidence>
<protein>
    <submittedName>
        <fullName evidence="3">MSHA biogenesis protein MshK</fullName>
    </submittedName>
</protein>
<dbReference type="RefSeq" id="WP_229426332.1">
    <property type="nucleotide sequence ID" value="NZ_JACHXD010000014.1"/>
</dbReference>
<organism evidence="3 4">
    <name type="scientific">Pseudoduganella violacea</name>
    <dbReference type="NCBI Taxonomy" id="1715466"/>
    <lineage>
        <taxon>Bacteria</taxon>
        <taxon>Pseudomonadati</taxon>
        <taxon>Pseudomonadota</taxon>
        <taxon>Betaproteobacteria</taxon>
        <taxon>Burkholderiales</taxon>
        <taxon>Oxalobacteraceae</taxon>
        <taxon>Telluria group</taxon>
        <taxon>Pseudoduganella</taxon>
    </lineage>
</organism>
<keyword evidence="4" id="KW-1185">Reference proteome</keyword>
<dbReference type="EMBL" id="JACHXD010000014">
    <property type="protein sequence ID" value="MBB3121245.1"/>
    <property type="molecule type" value="Genomic_DNA"/>
</dbReference>
<evidence type="ECO:0000313" key="3">
    <source>
        <dbReference type="EMBL" id="MBB3121245.1"/>
    </source>
</evidence>
<feature type="signal peptide" evidence="2">
    <location>
        <begin position="1"/>
        <end position="20"/>
    </location>
</feature>
<evidence type="ECO:0000256" key="2">
    <source>
        <dbReference type="SAM" id="SignalP"/>
    </source>
</evidence>
<sequence>MKPRSAAWALLAAMALPAAAQAPLSDPTRPPAEAMLPLGTLPAPSGPHKPQLQSVLVGKEGMQRAVAVIDGQIVRRGDKVDGAVLESLTATEAVLRRGNKKEVLRVFPLPAAPAKAAKN</sequence>
<comment type="caution">
    <text evidence="3">The sequence shown here is derived from an EMBL/GenBank/DDBJ whole genome shotgun (WGS) entry which is preliminary data.</text>
</comment>
<keyword evidence="2" id="KW-0732">Signal</keyword>
<feature type="region of interest" description="Disordered" evidence="1">
    <location>
        <begin position="20"/>
        <end position="52"/>
    </location>
</feature>
<proteinExistence type="predicted"/>
<dbReference type="AlphaFoldDB" id="A0A7W5BFC1"/>
<accession>A0A7W5BFC1</accession>
<gene>
    <name evidence="3" type="ORF">FHS03_004321</name>
</gene>
<dbReference type="Proteomes" id="UP000541535">
    <property type="component" value="Unassembled WGS sequence"/>
</dbReference>
<name>A0A7W5BFC1_9BURK</name>
<feature type="chain" id="PRO_5030778623" evidence="2">
    <location>
        <begin position="21"/>
        <end position="119"/>
    </location>
</feature>
<evidence type="ECO:0000256" key="1">
    <source>
        <dbReference type="SAM" id="MobiDB-lite"/>
    </source>
</evidence>